<dbReference type="EMBL" id="CP048877">
    <property type="protein sequence ID" value="QIJ72917.1"/>
    <property type="molecule type" value="Genomic_DNA"/>
</dbReference>
<dbReference type="RefSeq" id="WP_181494241.1">
    <property type="nucleotide sequence ID" value="NZ_CP048877.1"/>
</dbReference>
<dbReference type="InterPro" id="IPR052573">
    <property type="entry name" value="DnaJ_C_subfamily_28"/>
</dbReference>
<sequence length="129" mass="15319">MGILQVFEKIAERRIQEAMERGEFENLEGKGKPLVLEDLSHVPEELRMAYKILKNAGYLPPEVQLMKEIKTTEDLLDHLEDEGTKYRQIKKLNLLITKLNLMRRRPVNLEKEQVYYEKIVAKVRVRRRS</sequence>
<dbReference type="InterPro" id="IPR018961">
    <property type="entry name" value="DnaJ_homolog_subfam-C_membr-28"/>
</dbReference>
<name>A0A6G7PZB1_9BACT</name>
<reference evidence="1 2" key="1">
    <citation type="submission" date="2020-02" db="EMBL/GenBank/DDBJ databases">
        <title>Genome analysis of Thermosulfuriphilus ammonigenes ST65T, an anaerobic thermophilic chemolithoautotrophic bacterium isolated from a deep-sea hydrothermal vent.</title>
        <authorList>
            <person name="Slobodkina G."/>
            <person name="Allioux M."/>
            <person name="Merkel A."/>
            <person name="Alain K."/>
            <person name="Jebbar M."/>
            <person name="Slobodkin A."/>
        </authorList>
    </citation>
    <scope>NUCLEOTIDE SEQUENCE [LARGE SCALE GENOMIC DNA]</scope>
    <source>
        <strain evidence="1 2">ST65</strain>
    </source>
</reference>
<dbReference type="AlphaFoldDB" id="A0A6G7PZB1"/>
<dbReference type="PANTHER" id="PTHR39158">
    <property type="entry name" value="OS08G0560600 PROTEIN"/>
    <property type="match status" value="1"/>
</dbReference>
<organism evidence="1 2">
    <name type="scientific">Thermosulfuriphilus ammonigenes</name>
    <dbReference type="NCBI Taxonomy" id="1936021"/>
    <lineage>
        <taxon>Bacteria</taxon>
        <taxon>Pseudomonadati</taxon>
        <taxon>Thermodesulfobacteriota</taxon>
        <taxon>Thermodesulfobacteria</taxon>
        <taxon>Thermodesulfobacteriales</taxon>
        <taxon>Thermodesulfobacteriaceae</taxon>
        <taxon>Thermosulfuriphilus</taxon>
    </lineage>
</organism>
<evidence type="ECO:0000313" key="2">
    <source>
        <dbReference type="Proteomes" id="UP000502179"/>
    </source>
</evidence>
<proteinExistence type="predicted"/>
<dbReference type="PANTHER" id="PTHR39158:SF1">
    <property type="entry name" value="DNAJ HOMOLOG SUBFAMILY C MEMBER 28"/>
    <property type="match status" value="1"/>
</dbReference>
<dbReference type="Proteomes" id="UP000502179">
    <property type="component" value="Chromosome"/>
</dbReference>
<evidence type="ECO:0000313" key="1">
    <source>
        <dbReference type="EMBL" id="QIJ72917.1"/>
    </source>
</evidence>
<gene>
    <name evidence="1" type="ORF">G4V39_11055</name>
</gene>
<keyword evidence="2" id="KW-1185">Reference proteome</keyword>
<accession>A0A6G7PZB1</accession>
<protein>
    <submittedName>
        <fullName evidence="1">DUF1992 domain-containing protein</fullName>
    </submittedName>
</protein>
<dbReference type="KEGG" id="tav:G4V39_11055"/>
<dbReference type="Pfam" id="PF09350">
    <property type="entry name" value="DJC28_CD"/>
    <property type="match status" value="1"/>
</dbReference>